<comment type="caution">
    <text evidence="1">The sequence shown here is derived from an EMBL/GenBank/DDBJ whole genome shotgun (WGS) entry which is preliminary data.</text>
</comment>
<dbReference type="EMBL" id="JBHTJN010000010">
    <property type="protein sequence ID" value="MFD0966254.1"/>
    <property type="molecule type" value="Genomic_DNA"/>
</dbReference>
<organism evidence="1 2">
    <name type="scientific">Seminibacterium arietis</name>
    <dbReference type="NCBI Taxonomy" id="1173502"/>
    <lineage>
        <taxon>Bacteria</taxon>
        <taxon>Pseudomonadati</taxon>
        <taxon>Pseudomonadota</taxon>
        <taxon>Gammaproteobacteria</taxon>
        <taxon>Pasteurellales</taxon>
        <taxon>Pasteurellaceae</taxon>
        <taxon>Seminibacterium</taxon>
    </lineage>
</organism>
<keyword evidence="2" id="KW-1185">Reference proteome</keyword>
<proteinExistence type="predicted"/>
<evidence type="ECO:0000313" key="1">
    <source>
        <dbReference type="EMBL" id="MFD0966254.1"/>
    </source>
</evidence>
<protein>
    <submittedName>
        <fullName evidence="1">Uncharacterized protein</fullName>
    </submittedName>
</protein>
<sequence>MSWQQKTLKLNQKAEQALKDNLNGKPTACNLTLKGIKMGVHNWTHGIEEKSNRYLSPENAVKALKAKLTDHADPNLPQSAVQIVAIMVTSPSLDDFITACEQVQILLPEPVFKQAYDYAKASRTLQDSKMIKTPTIASPAFSKPADITPQTSRQLQGILRNAQAVATASQAADPFTALAKLKEAKKARDQQNQQQVQKLLATSVKVYTFQGDGMAASAVQIEKNIPTSQHIFTACLMFIGEDLTNIKGMLHD</sequence>
<dbReference type="RefSeq" id="WP_380820194.1">
    <property type="nucleotide sequence ID" value="NZ_JBHTJN010000010.1"/>
</dbReference>
<accession>A0ABW3I8P4</accession>
<name>A0ABW3I8P4_9PAST</name>
<evidence type="ECO:0000313" key="2">
    <source>
        <dbReference type="Proteomes" id="UP001596996"/>
    </source>
</evidence>
<dbReference type="Proteomes" id="UP001596996">
    <property type="component" value="Unassembled WGS sequence"/>
</dbReference>
<reference evidence="2" key="1">
    <citation type="journal article" date="2019" name="Int. J. Syst. Evol. Microbiol.">
        <title>The Global Catalogue of Microorganisms (GCM) 10K type strain sequencing project: providing services to taxonomists for standard genome sequencing and annotation.</title>
        <authorList>
            <consortium name="The Broad Institute Genomics Platform"/>
            <consortium name="The Broad Institute Genome Sequencing Center for Infectious Disease"/>
            <person name="Wu L."/>
            <person name="Ma J."/>
        </authorList>
    </citation>
    <scope>NUCLEOTIDE SEQUENCE [LARGE SCALE GENOMIC DNA]</scope>
    <source>
        <strain evidence="2">CCUG 61707</strain>
    </source>
</reference>
<gene>
    <name evidence="1" type="ORF">ACFQ02_05230</name>
</gene>